<evidence type="ECO:0000313" key="10">
    <source>
        <dbReference type="Proteomes" id="UP000278143"/>
    </source>
</evidence>
<evidence type="ECO:0000256" key="2">
    <source>
        <dbReference type="ARBA" id="ARBA00022692"/>
    </source>
</evidence>
<protein>
    <recommendedName>
        <fullName evidence="8">TLC domain-containing protein</fullName>
    </recommendedName>
</protein>
<keyword evidence="3 7" id="KW-1133">Transmembrane helix</keyword>
<feature type="region of interest" description="Disordered" evidence="6">
    <location>
        <begin position="81"/>
        <end position="119"/>
    </location>
</feature>
<evidence type="ECO:0000256" key="6">
    <source>
        <dbReference type="SAM" id="MobiDB-lite"/>
    </source>
</evidence>
<evidence type="ECO:0000256" key="3">
    <source>
        <dbReference type="ARBA" id="ARBA00022989"/>
    </source>
</evidence>
<feature type="domain" description="TLC" evidence="8">
    <location>
        <begin position="1"/>
        <end position="79"/>
    </location>
</feature>
<gene>
    <name evidence="9" type="ORF">SYNPS1DRAFT_24752</name>
</gene>
<sequence length="119" mass="13230">MTGTVWQAINGVVLLSAFFVARILFGIWSSFEFFGEIYHARGQVQSHFVTVYSVANVGMNLLNFYWFRSMVTAVLRRFQKPAGGKPASKLPPKQPLVSKAATTATARQEKTAGSMKRRA</sequence>
<dbReference type="Proteomes" id="UP000278143">
    <property type="component" value="Unassembled WGS sequence"/>
</dbReference>
<evidence type="ECO:0000259" key="8">
    <source>
        <dbReference type="PROSITE" id="PS50922"/>
    </source>
</evidence>
<evidence type="ECO:0000256" key="1">
    <source>
        <dbReference type="ARBA" id="ARBA00004141"/>
    </source>
</evidence>
<evidence type="ECO:0000256" key="7">
    <source>
        <dbReference type="SAM" id="Phobius"/>
    </source>
</evidence>
<accession>A0A4P9YTX6</accession>
<dbReference type="EMBL" id="KZ991176">
    <property type="protein sequence ID" value="RKP23245.1"/>
    <property type="molecule type" value="Genomic_DNA"/>
</dbReference>
<organism evidence="9 10">
    <name type="scientific">Syncephalis pseudoplumigaleata</name>
    <dbReference type="NCBI Taxonomy" id="1712513"/>
    <lineage>
        <taxon>Eukaryota</taxon>
        <taxon>Fungi</taxon>
        <taxon>Fungi incertae sedis</taxon>
        <taxon>Zoopagomycota</taxon>
        <taxon>Zoopagomycotina</taxon>
        <taxon>Zoopagomycetes</taxon>
        <taxon>Zoopagales</taxon>
        <taxon>Piptocephalidaceae</taxon>
        <taxon>Syncephalis</taxon>
    </lineage>
</organism>
<dbReference type="InterPro" id="IPR006634">
    <property type="entry name" value="TLC-dom"/>
</dbReference>
<dbReference type="PANTHER" id="PTHR13439">
    <property type="entry name" value="CT120 PROTEIN"/>
    <property type="match status" value="1"/>
</dbReference>
<proteinExistence type="predicted"/>
<dbReference type="PROSITE" id="PS50922">
    <property type="entry name" value="TLC"/>
    <property type="match status" value="1"/>
</dbReference>
<dbReference type="AlphaFoldDB" id="A0A4P9YTX6"/>
<comment type="subcellular location">
    <subcellularLocation>
        <location evidence="1">Membrane</location>
        <topology evidence="1">Multi-pass membrane protein</topology>
    </subcellularLocation>
</comment>
<name>A0A4P9YTX6_9FUNG</name>
<keyword evidence="2 5" id="KW-0812">Transmembrane</keyword>
<dbReference type="PANTHER" id="PTHR13439:SF0">
    <property type="entry name" value="TOPOISOMERASE I DAMAGE AFFECTED PROTEIN 4"/>
    <property type="match status" value="1"/>
</dbReference>
<dbReference type="OrthoDB" id="10266980at2759"/>
<keyword evidence="4 5" id="KW-0472">Membrane</keyword>
<dbReference type="GO" id="GO:0005783">
    <property type="term" value="C:endoplasmic reticulum"/>
    <property type="evidence" value="ECO:0007669"/>
    <property type="project" value="TreeGrafter"/>
</dbReference>
<feature type="transmembrane region" description="Helical" evidence="7">
    <location>
        <begin position="49"/>
        <end position="67"/>
    </location>
</feature>
<keyword evidence="10" id="KW-1185">Reference proteome</keyword>
<dbReference type="GO" id="GO:0055088">
    <property type="term" value="P:lipid homeostasis"/>
    <property type="evidence" value="ECO:0007669"/>
    <property type="project" value="TreeGrafter"/>
</dbReference>
<dbReference type="InterPro" id="IPR050846">
    <property type="entry name" value="TLCD"/>
</dbReference>
<dbReference type="GO" id="GO:0016020">
    <property type="term" value="C:membrane"/>
    <property type="evidence" value="ECO:0007669"/>
    <property type="project" value="UniProtKB-SubCell"/>
</dbReference>
<reference evidence="10" key="1">
    <citation type="journal article" date="2018" name="Nat. Microbiol.">
        <title>Leveraging single-cell genomics to expand the fungal tree of life.</title>
        <authorList>
            <person name="Ahrendt S.R."/>
            <person name="Quandt C.A."/>
            <person name="Ciobanu D."/>
            <person name="Clum A."/>
            <person name="Salamov A."/>
            <person name="Andreopoulos B."/>
            <person name="Cheng J.F."/>
            <person name="Woyke T."/>
            <person name="Pelin A."/>
            <person name="Henrissat B."/>
            <person name="Reynolds N.K."/>
            <person name="Benny G.L."/>
            <person name="Smith M.E."/>
            <person name="James T.Y."/>
            <person name="Grigoriev I.V."/>
        </authorList>
    </citation>
    <scope>NUCLEOTIDE SEQUENCE [LARGE SCALE GENOMIC DNA]</scope>
    <source>
        <strain evidence="10">Benny S71-1</strain>
    </source>
</reference>
<evidence type="ECO:0000256" key="5">
    <source>
        <dbReference type="PROSITE-ProRule" id="PRU00205"/>
    </source>
</evidence>
<evidence type="ECO:0000313" key="9">
    <source>
        <dbReference type="EMBL" id="RKP23245.1"/>
    </source>
</evidence>
<feature type="transmembrane region" description="Helical" evidence="7">
    <location>
        <begin position="12"/>
        <end position="29"/>
    </location>
</feature>
<evidence type="ECO:0000256" key="4">
    <source>
        <dbReference type="ARBA" id="ARBA00023136"/>
    </source>
</evidence>